<dbReference type="GO" id="GO:0005737">
    <property type="term" value="C:cytoplasm"/>
    <property type="evidence" value="ECO:0007669"/>
    <property type="project" value="UniProtKB-SubCell"/>
</dbReference>
<feature type="active site" description="Charge relay system" evidence="8">
    <location>
        <position position="753"/>
    </location>
</feature>
<dbReference type="Gene3D" id="2.130.10.10">
    <property type="entry name" value="YVTN repeat-like/Quinoprotein amine dehydrogenase"/>
    <property type="match status" value="1"/>
</dbReference>
<dbReference type="AlphaFoldDB" id="A0A1Z3HRD9"/>
<dbReference type="SMART" id="SM00245">
    <property type="entry name" value="TSPc"/>
    <property type="match status" value="1"/>
</dbReference>
<evidence type="ECO:0000256" key="3">
    <source>
        <dbReference type="ARBA" id="ARBA00022490"/>
    </source>
</evidence>
<dbReference type="RefSeq" id="WP_088430614.1">
    <property type="nucleotide sequence ID" value="NZ_CP021983.2"/>
</dbReference>
<dbReference type="InterPro" id="IPR028204">
    <property type="entry name" value="Tricorn_C1"/>
</dbReference>
<keyword evidence="4 7" id="KW-0645">Protease</keyword>
<dbReference type="Proteomes" id="UP000191901">
    <property type="component" value="Chromosome"/>
</dbReference>
<evidence type="ECO:0000256" key="6">
    <source>
        <dbReference type="ARBA" id="ARBA00022825"/>
    </source>
</evidence>
<dbReference type="InterPro" id="IPR015943">
    <property type="entry name" value="WD40/YVTN_repeat-like_dom_sf"/>
</dbReference>
<keyword evidence="13" id="KW-1185">Reference proteome</keyword>
<evidence type="ECO:0000256" key="5">
    <source>
        <dbReference type="ARBA" id="ARBA00022801"/>
    </source>
</evidence>
<comment type="subcellular location">
    <subcellularLocation>
        <location evidence="1 7">Cytoplasm</location>
    </subcellularLocation>
</comment>
<dbReference type="EMBL" id="CP021983">
    <property type="protein sequence ID" value="ASC72845.1"/>
    <property type="molecule type" value="Genomic_DNA"/>
</dbReference>
<comment type="function">
    <text evidence="7">Degrades oligopeptides.</text>
</comment>
<keyword evidence="5 7" id="KW-0378">Hydrolase</keyword>
<dbReference type="KEGG" id="hhg:XM38_038050"/>
<name>A0A1Z3HRD9_9CYAN</name>
<evidence type="ECO:0000256" key="8">
    <source>
        <dbReference type="PIRSR" id="PIRSR036421-1"/>
    </source>
</evidence>
<protein>
    <recommendedName>
        <fullName evidence="7">Tricorn protease homolog</fullName>
        <ecNumber evidence="7">3.4.21.-</ecNumber>
    </recommendedName>
</protein>
<dbReference type="SUPFAM" id="SSF69304">
    <property type="entry name" value="Tricorn protease N-terminal domain"/>
    <property type="match status" value="1"/>
</dbReference>
<feature type="site" description="Transition state stabilizer; via amide nitrogen" evidence="9">
    <location>
        <position position="976"/>
    </location>
</feature>
<dbReference type="PANTHER" id="PTHR43253:SF1">
    <property type="entry name" value="TRICORN PROTEASE HOMOLOG 2-RELATED"/>
    <property type="match status" value="1"/>
</dbReference>
<evidence type="ECO:0000256" key="9">
    <source>
        <dbReference type="PIRSR" id="PIRSR036421-3"/>
    </source>
</evidence>
<evidence type="ECO:0000256" key="7">
    <source>
        <dbReference type="PIRNR" id="PIRNR036421"/>
    </source>
</evidence>
<evidence type="ECO:0000313" key="13">
    <source>
        <dbReference type="Proteomes" id="UP000191901"/>
    </source>
</evidence>
<dbReference type="Gene3D" id="3.90.226.10">
    <property type="entry name" value="2-enoyl-CoA Hydratase, Chain A, domain 1"/>
    <property type="match status" value="1"/>
</dbReference>
<dbReference type="InterPro" id="IPR005151">
    <property type="entry name" value="Tail-specific_protease"/>
</dbReference>
<dbReference type="Pfam" id="PF26549">
    <property type="entry name" value="Tricorn_N"/>
    <property type="match status" value="1"/>
</dbReference>
<evidence type="ECO:0000256" key="4">
    <source>
        <dbReference type="ARBA" id="ARBA00022670"/>
    </source>
</evidence>
<dbReference type="GO" id="GO:0008236">
    <property type="term" value="F:serine-type peptidase activity"/>
    <property type="evidence" value="ECO:0007669"/>
    <property type="project" value="UniProtKB-UniRule"/>
</dbReference>
<dbReference type="GO" id="GO:0006508">
    <property type="term" value="P:proteolysis"/>
    <property type="evidence" value="ECO:0007669"/>
    <property type="project" value="UniProtKB-UniRule"/>
</dbReference>
<dbReference type="SUPFAM" id="SSF82171">
    <property type="entry name" value="DPP6 N-terminal domain-like"/>
    <property type="match status" value="1"/>
</dbReference>
<dbReference type="SUPFAM" id="SSF52096">
    <property type="entry name" value="ClpP/crotonase"/>
    <property type="match status" value="1"/>
</dbReference>
<evidence type="ECO:0000256" key="2">
    <source>
        <dbReference type="ARBA" id="ARBA00008524"/>
    </source>
</evidence>
<evidence type="ECO:0000259" key="11">
    <source>
        <dbReference type="SMART" id="SM00245"/>
    </source>
</evidence>
<feature type="domain" description="Tail specific protease" evidence="11">
    <location>
        <begin position="852"/>
        <end position="1044"/>
    </location>
</feature>
<reference evidence="12 13" key="1">
    <citation type="journal article" date="2016" name="Biochim. Biophys. Acta">
        <title>Characterization of red-shifted phycobilisomes isolated from the chlorophyll f-containing cyanobacterium Halomicronema hongdechloris.</title>
        <authorList>
            <person name="Li Y."/>
            <person name="Lin Y."/>
            <person name="Garvey C.J."/>
            <person name="Birch D."/>
            <person name="Corkery R.W."/>
            <person name="Loughlin P.C."/>
            <person name="Scheer H."/>
            <person name="Willows R.D."/>
            <person name="Chen M."/>
        </authorList>
    </citation>
    <scope>NUCLEOTIDE SEQUENCE [LARGE SCALE GENOMIC DNA]</scope>
    <source>
        <strain evidence="12 13">C2206</strain>
    </source>
</reference>
<proteinExistence type="inferred from homology"/>
<sequence>MTDHQSGYYRLPTVQCDRIVFVCEDDLWSVSIQGGIPRRLTANLGAVSHPALSPAGERLAFIGREEGDAEVYVMPASGGNARRLTFLGANTTVSGWSPDGQSIIFASNANQPFPRLMQLYRISPAGGLPQPLPYGMAHTIAFGPNGGAVLGRNVAEPAYWKRYRGGRVGVLWCDASGSGQFQKLLDIRGNLAAPMWIGDRIYFISDHEGIGNLYSCTPSGQDLRPFTHHRDYYVRNAATDGQRIVYHAGADLHWADLASGAVQVIPIAWHSPQVQRQRKFIDAEKYLEDYDLHPQGHSTVMTSRGQSVCFGNWEGAVVPVGQPDGRRFRLTRWLPDGQRLVTVCDRNQDDSPQQRGLETLEILSSDFGVDPMRLTDLDLGRPMHLEVCPNADQVVLSNHRHELIWVDLSSQQCRILDRSPYHEIRGFNWSPDGQWVVYSCSDTQHTASIKLCRIRDSQIHRLTPPRFFDFAPSFDPQGKFIYFLSVREFNPVYDSVYFDLNFPQATRPFLISLQKDTPSPFIPVPKPLSEGNGKAAVTETADSPTTDTATDSDASPPPLSLDIDGIEHRIVGFPVSEGRYRQIWGLKDKVLFSSVPIKGSLGRSWRQSRPAADAKLEIYDFSSQSCELVVPNISDFKVARDHSTLIYRAGNRLRVCLAKANQTPDETDTSPNRKSGWLDLDRVRISVQPRQEWQQMLREIWRLQQEHFWTPDLSGVDWDRIYQRYRPLLDRVATRSEFSDLVWEMQGELGTSHAYEIGGDYREEPNYRLGFLGADFTYDAAAQAYRITHIAQGDSWSEQASPLQQIGVNVHPGDLLLAVGGQPLSQHQGPHERLVHQADCQVPLTVADRDGQNRRTVTVTTLADDQSLRYREWVERNYQAVTEATDGRVGYVHIPDMGPAGYAEFHRYYFAEVHKQGLVVDVRFNRGGHVSQLILEKLARRRIGYDVSRWEQPEPYPSDSVLGPLVAITNEHAGSDGDIFSHCFKLMGLGPLVGTRTWGGVIGISPRHRLVDRSIVTQPEYSFWFEDVGWQVENYGTDPDILVEISPQDWGQGKDPQLEMAIELILKALAQNPVQLPEFQNRPQLQLP</sequence>
<comment type="similarity">
    <text evidence="2 7">Belongs to the peptidase S41B family.</text>
</comment>
<feature type="compositionally biased region" description="Low complexity" evidence="10">
    <location>
        <begin position="540"/>
        <end position="554"/>
    </location>
</feature>
<dbReference type="Gene3D" id="2.30.42.10">
    <property type="match status" value="1"/>
</dbReference>
<feature type="active site" description="Charge relay system" evidence="8">
    <location>
        <position position="1033"/>
    </location>
</feature>
<dbReference type="EC" id="3.4.21.-" evidence="7"/>
<dbReference type="SUPFAM" id="SSF50156">
    <property type="entry name" value="PDZ domain-like"/>
    <property type="match status" value="1"/>
</dbReference>
<evidence type="ECO:0000256" key="10">
    <source>
        <dbReference type="SAM" id="MobiDB-lite"/>
    </source>
</evidence>
<evidence type="ECO:0000256" key="1">
    <source>
        <dbReference type="ARBA" id="ARBA00004496"/>
    </source>
</evidence>
<keyword evidence="3 7" id="KW-0963">Cytoplasm</keyword>
<dbReference type="CDD" id="cd07562">
    <property type="entry name" value="Peptidase_S41_TRI"/>
    <property type="match status" value="1"/>
</dbReference>
<dbReference type="InterPro" id="IPR012393">
    <property type="entry name" value="Tricorn_protease"/>
</dbReference>
<keyword evidence="6 7" id="KW-0720">Serine protease</keyword>
<gene>
    <name evidence="12" type="primary">tri1</name>
    <name evidence="12" type="ORF">XM38_038050</name>
</gene>
<dbReference type="Pfam" id="PF03572">
    <property type="entry name" value="Peptidase_S41"/>
    <property type="match status" value="1"/>
</dbReference>
<feature type="region of interest" description="Disordered" evidence="10">
    <location>
        <begin position="524"/>
        <end position="558"/>
    </location>
</feature>
<dbReference type="PIRSF" id="PIRSF036421">
    <property type="entry name" value="Tricorn_protease"/>
    <property type="match status" value="1"/>
</dbReference>
<feature type="active site" description="Nucleophile" evidence="8">
    <location>
        <position position="975"/>
    </location>
</feature>
<dbReference type="Pfam" id="PF14684">
    <property type="entry name" value="Tricorn_C1"/>
    <property type="match status" value="1"/>
</dbReference>
<dbReference type="PANTHER" id="PTHR43253">
    <property type="entry name" value="TRICORN PROTEASE HOMOLOG 2-RELATED"/>
    <property type="match status" value="1"/>
</dbReference>
<dbReference type="Gene3D" id="2.120.10.60">
    <property type="entry name" value="Tricorn protease N-terminal domain"/>
    <property type="match status" value="1"/>
</dbReference>
<dbReference type="InterPro" id="IPR029045">
    <property type="entry name" value="ClpP/crotonase-like_dom_sf"/>
</dbReference>
<accession>A0A1Z3HRD9</accession>
<organism evidence="12 13">
    <name type="scientific">Halomicronema hongdechloris C2206</name>
    <dbReference type="NCBI Taxonomy" id="1641165"/>
    <lineage>
        <taxon>Bacteria</taxon>
        <taxon>Bacillati</taxon>
        <taxon>Cyanobacteriota</taxon>
        <taxon>Cyanophyceae</taxon>
        <taxon>Nodosilineales</taxon>
        <taxon>Nodosilineaceae</taxon>
        <taxon>Halomicronema</taxon>
    </lineage>
</organism>
<dbReference type="InterPro" id="IPR029414">
    <property type="entry name" value="Tricorn_PDZ"/>
</dbReference>
<dbReference type="OrthoDB" id="499686at2"/>
<dbReference type="Gene3D" id="3.30.750.44">
    <property type="match status" value="1"/>
</dbReference>
<dbReference type="Pfam" id="PF26550">
    <property type="entry name" value="Tricorn_2nd"/>
    <property type="match status" value="1"/>
</dbReference>
<dbReference type="InterPro" id="IPR036034">
    <property type="entry name" value="PDZ_sf"/>
</dbReference>
<dbReference type="Pfam" id="PF14685">
    <property type="entry name" value="PDZ_Tricorn"/>
    <property type="match status" value="1"/>
</dbReference>
<evidence type="ECO:0000313" key="12">
    <source>
        <dbReference type="EMBL" id="ASC72845.1"/>
    </source>
</evidence>